<keyword evidence="17" id="KW-1185">Reference proteome</keyword>
<feature type="binding site" evidence="11">
    <location>
        <position position="213"/>
    </location>
    <ligand>
        <name>substrate</name>
    </ligand>
</feature>
<dbReference type="Gene3D" id="1.10.1200.10">
    <property type="entry name" value="ACP-like"/>
    <property type="match status" value="1"/>
</dbReference>
<evidence type="ECO:0000256" key="12">
    <source>
        <dbReference type="RuleBase" id="RU000660"/>
    </source>
</evidence>
<dbReference type="SUPFAM" id="SSF47336">
    <property type="entry name" value="ACP-like"/>
    <property type="match status" value="1"/>
</dbReference>
<comment type="function">
    <text evidence="13">Carrier of the growing fatty acid chain in fatty acid biosynthesis.</text>
</comment>
<dbReference type="NCBIfam" id="NF002148">
    <property type="entry name" value="PRK00982.1-2"/>
    <property type="match status" value="1"/>
</dbReference>
<evidence type="ECO:0000256" key="9">
    <source>
        <dbReference type="ARBA" id="ARBA00023160"/>
    </source>
</evidence>
<evidence type="ECO:0000256" key="6">
    <source>
        <dbReference type="ARBA" id="ARBA00022553"/>
    </source>
</evidence>
<proteinExistence type="inferred from homology"/>
<name>A0AAD5YRV5_9AGAR</name>
<dbReference type="PROSITE" id="PS00012">
    <property type="entry name" value="PHOSPHOPANTETHEINE"/>
    <property type="match status" value="1"/>
</dbReference>
<dbReference type="InterPro" id="IPR011042">
    <property type="entry name" value="6-blade_b-propeller_TolB-like"/>
</dbReference>
<evidence type="ECO:0000259" key="15">
    <source>
        <dbReference type="PROSITE" id="PS50075"/>
    </source>
</evidence>
<dbReference type="InterPro" id="IPR036736">
    <property type="entry name" value="ACP-like_sf"/>
</dbReference>
<dbReference type="Pfam" id="PF01196">
    <property type="entry name" value="Ribosomal_L17"/>
    <property type="match status" value="1"/>
</dbReference>
<feature type="region of interest" description="Disordered" evidence="14">
    <location>
        <begin position="715"/>
        <end position="741"/>
    </location>
</feature>
<feature type="binding site" evidence="11">
    <location>
        <position position="261"/>
    </location>
    <ligand>
        <name>a divalent metal cation</name>
        <dbReference type="ChEBI" id="CHEBI:60240"/>
    </ligand>
</feature>
<protein>
    <recommendedName>
        <fullName evidence="13">Acyl carrier protein</fullName>
    </recommendedName>
</protein>
<organism evidence="16 17">
    <name type="scientific">Leucocoprinus birnbaumii</name>
    <dbReference type="NCBI Taxonomy" id="56174"/>
    <lineage>
        <taxon>Eukaryota</taxon>
        <taxon>Fungi</taxon>
        <taxon>Dikarya</taxon>
        <taxon>Basidiomycota</taxon>
        <taxon>Agaricomycotina</taxon>
        <taxon>Agaricomycetes</taxon>
        <taxon>Agaricomycetidae</taxon>
        <taxon>Agaricales</taxon>
        <taxon>Agaricineae</taxon>
        <taxon>Agaricaceae</taxon>
        <taxon>Leucocoprinus</taxon>
    </lineage>
</organism>
<comment type="cofactor">
    <cofactor evidence="11">
        <name>Zn(2+)</name>
        <dbReference type="ChEBI" id="CHEBI:29105"/>
    </cofactor>
    <text evidence="11">Binds 1 divalent metal cation per subunit.</text>
</comment>
<comment type="pathway">
    <text evidence="1">Lipid metabolism; fatty acid biosynthesis.</text>
</comment>
<dbReference type="EMBL" id="JANIEX010000323">
    <property type="protein sequence ID" value="KAJ3568794.1"/>
    <property type="molecule type" value="Genomic_DNA"/>
</dbReference>
<keyword evidence="12" id="KW-0687">Ribonucleoprotein</keyword>
<dbReference type="InterPro" id="IPR013658">
    <property type="entry name" value="SGL"/>
</dbReference>
<dbReference type="GO" id="GO:0019853">
    <property type="term" value="P:L-ascorbic acid biosynthetic process"/>
    <property type="evidence" value="ECO:0007669"/>
    <property type="project" value="TreeGrafter"/>
</dbReference>
<feature type="domain" description="Carrier" evidence="15">
    <location>
        <begin position="43"/>
        <end position="118"/>
    </location>
</feature>
<dbReference type="GO" id="GO:0003735">
    <property type="term" value="F:structural constituent of ribosome"/>
    <property type="evidence" value="ECO:0007669"/>
    <property type="project" value="InterPro"/>
</dbReference>
<comment type="similarity">
    <text evidence="2">Belongs to the SMP-30/CGR1 family.</text>
</comment>
<keyword evidence="4 13" id="KW-0596">Phosphopantetheine</keyword>
<dbReference type="InterPro" id="IPR036373">
    <property type="entry name" value="Ribosomal_bL17_sf"/>
</dbReference>
<dbReference type="InterPro" id="IPR003231">
    <property type="entry name" value="ACP"/>
</dbReference>
<accession>A0AAD5YRV5</accession>
<keyword evidence="8" id="KW-0443">Lipid metabolism</keyword>
<dbReference type="HAMAP" id="MF_01368">
    <property type="entry name" value="Ribosomal_bL17"/>
    <property type="match status" value="1"/>
</dbReference>
<dbReference type="SUPFAM" id="SSF63829">
    <property type="entry name" value="Calcium-dependent phosphotriesterase"/>
    <property type="match status" value="1"/>
</dbReference>
<feature type="binding site" evidence="11">
    <location>
        <position position="313"/>
    </location>
    <ligand>
        <name>a divalent metal cation</name>
        <dbReference type="ChEBI" id="CHEBI:60240"/>
    </ligand>
</feature>
<dbReference type="GO" id="GO:0006412">
    <property type="term" value="P:translation"/>
    <property type="evidence" value="ECO:0007669"/>
    <property type="project" value="InterPro"/>
</dbReference>
<dbReference type="InterPro" id="IPR006162">
    <property type="entry name" value="Ppantetheine_attach_site"/>
</dbReference>
<dbReference type="GO" id="GO:0099128">
    <property type="term" value="C:mitochondrial [2Fe-2S] assembly complex"/>
    <property type="evidence" value="ECO:0007669"/>
    <property type="project" value="UniProtKB-ARBA"/>
</dbReference>
<evidence type="ECO:0000256" key="14">
    <source>
        <dbReference type="SAM" id="MobiDB-lite"/>
    </source>
</evidence>
<gene>
    <name evidence="16" type="ORF">NP233_g5477</name>
</gene>
<comment type="similarity">
    <text evidence="3">Belongs to the acyl carrier protein (ACP) family.</text>
</comment>
<dbReference type="InterPro" id="IPR005511">
    <property type="entry name" value="SMP-30"/>
</dbReference>
<evidence type="ECO:0000313" key="16">
    <source>
        <dbReference type="EMBL" id="KAJ3568794.1"/>
    </source>
</evidence>
<dbReference type="GO" id="GO:0006633">
    <property type="term" value="P:fatty acid biosynthetic process"/>
    <property type="evidence" value="ECO:0007669"/>
    <property type="project" value="UniProtKB-KW"/>
</dbReference>
<keyword evidence="7" id="KW-0276">Fatty acid metabolism</keyword>
<dbReference type="Pfam" id="PF08450">
    <property type="entry name" value="SGL"/>
    <property type="match status" value="1"/>
</dbReference>
<dbReference type="InterPro" id="IPR000456">
    <property type="entry name" value="Ribosomal_bL17"/>
</dbReference>
<dbReference type="PANTHER" id="PTHR10907">
    <property type="entry name" value="REGUCALCIN"/>
    <property type="match status" value="1"/>
</dbReference>
<feature type="binding site" evidence="11">
    <location>
        <position position="211"/>
    </location>
    <ligand>
        <name>substrate</name>
    </ligand>
</feature>
<dbReference type="Gene3D" id="2.120.10.30">
    <property type="entry name" value="TolB, C-terminal domain"/>
    <property type="match status" value="1"/>
</dbReference>
<keyword evidence="11" id="KW-0479">Metal-binding</keyword>
<evidence type="ECO:0000256" key="1">
    <source>
        <dbReference type="ARBA" id="ARBA00005194"/>
    </source>
</evidence>
<dbReference type="InterPro" id="IPR009081">
    <property type="entry name" value="PP-bd_ACP"/>
</dbReference>
<dbReference type="PANTHER" id="PTHR10907:SF47">
    <property type="entry name" value="REGUCALCIN"/>
    <property type="match status" value="1"/>
</dbReference>
<keyword evidence="12" id="KW-0689">Ribosomal protein</keyword>
<evidence type="ECO:0000256" key="7">
    <source>
        <dbReference type="ARBA" id="ARBA00022832"/>
    </source>
</evidence>
<dbReference type="PROSITE" id="PS50075">
    <property type="entry name" value="CARRIER"/>
    <property type="match status" value="1"/>
</dbReference>
<dbReference type="GO" id="GO:0005509">
    <property type="term" value="F:calcium ion binding"/>
    <property type="evidence" value="ECO:0007669"/>
    <property type="project" value="TreeGrafter"/>
</dbReference>
<keyword evidence="6" id="KW-0597">Phosphoprotein</keyword>
<dbReference type="GO" id="GO:0005840">
    <property type="term" value="C:ribosome"/>
    <property type="evidence" value="ECO:0007669"/>
    <property type="project" value="UniProtKB-KW"/>
</dbReference>
<keyword evidence="5 13" id="KW-0444">Lipid biosynthesis</keyword>
<evidence type="ECO:0000256" key="10">
    <source>
        <dbReference type="PIRSR" id="PIRSR605511-1"/>
    </source>
</evidence>
<dbReference type="FunFam" id="1.10.1200.10:FF:000003">
    <property type="entry name" value="Acyl carrier protein"/>
    <property type="match status" value="1"/>
</dbReference>
<evidence type="ECO:0000256" key="8">
    <source>
        <dbReference type="ARBA" id="ARBA00023098"/>
    </source>
</evidence>
<comment type="caution">
    <text evidence="16">The sequence shown here is derived from an EMBL/GenBank/DDBJ whole genome shotgun (WGS) entry which is preliminary data.</text>
</comment>
<dbReference type="HAMAP" id="MF_01217">
    <property type="entry name" value="Acyl_carrier"/>
    <property type="match status" value="1"/>
</dbReference>
<dbReference type="GO" id="GO:0004341">
    <property type="term" value="F:gluconolactonase activity"/>
    <property type="evidence" value="ECO:0007669"/>
    <property type="project" value="TreeGrafter"/>
</dbReference>
<dbReference type="Proteomes" id="UP001213000">
    <property type="component" value="Unassembled WGS sequence"/>
</dbReference>
<evidence type="ECO:0000256" key="13">
    <source>
        <dbReference type="RuleBase" id="RU000722"/>
    </source>
</evidence>
<evidence type="ECO:0000256" key="5">
    <source>
        <dbReference type="ARBA" id="ARBA00022516"/>
    </source>
</evidence>
<dbReference type="NCBIfam" id="TIGR00059">
    <property type="entry name" value="L17"/>
    <property type="match status" value="1"/>
</dbReference>
<dbReference type="AlphaFoldDB" id="A0AAD5YRV5"/>
<keyword evidence="11" id="KW-0862">Zinc</keyword>
<dbReference type="PRINTS" id="PR01790">
    <property type="entry name" value="SMP30FAMILY"/>
</dbReference>
<evidence type="ECO:0000256" key="3">
    <source>
        <dbReference type="ARBA" id="ARBA00010930"/>
    </source>
</evidence>
<keyword evidence="9 13" id="KW-0275">Fatty acid biosynthesis</keyword>
<evidence type="ECO:0000256" key="2">
    <source>
        <dbReference type="ARBA" id="ARBA00008853"/>
    </source>
</evidence>
<dbReference type="Pfam" id="PF00550">
    <property type="entry name" value="PP-binding"/>
    <property type="match status" value="1"/>
</dbReference>
<dbReference type="Gene3D" id="3.90.1030.10">
    <property type="entry name" value="Ribosomal protein L17"/>
    <property type="match status" value="1"/>
</dbReference>
<evidence type="ECO:0000313" key="17">
    <source>
        <dbReference type="Proteomes" id="UP001213000"/>
    </source>
</evidence>
<comment type="similarity">
    <text evidence="12">Belongs to the bacterial ribosomal protein bL17 family.</text>
</comment>
<dbReference type="NCBIfam" id="TIGR00517">
    <property type="entry name" value="acyl_carrier"/>
    <property type="match status" value="1"/>
</dbReference>
<feature type="active site" description="Proton donor/acceptor" evidence="10">
    <location>
        <position position="313"/>
    </location>
</feature>
<dbReference type="SUPFAM" id="SSF64263">
    <property type="entry name" value="Prokaryotic ribosomal protein L17"/>
    <property type="match status" value="1"/>
</dbReference>
<reference evidence="16" key="1">
    <citation type="submission" date="2022-07" db="EMBL/GenBank/DDBJ databases">
        <title>Genome Sequence of Leucocoprinus birnbaumii.</title>
        <authorList>
            <person name="Buettner E."/>
        </authorList>
    </citation>
    <scope>NUCLEOTIDE SEQUENCE</scope>
    <source>
        <strain evidence="16">VT141</strain>
    </source>
</reference>
<sequence length="772" mass="85875">MSFFRLATRSLSRSTFASARTPSRFVPIVPRARYSAAASLQKSDIQSRVLDVLKGFEKVNQTNLSPTASFSKDLGLDSLDAVEVVMAIEEEFSIEIPDAEADEILTVQQAIDYIAKTPEGRFMLRPVYDPTTSTLHFVDIQEKRVYHVDVESLEVNLEQFEETVACLSLCATGPGFRLAGAAAQGFALLPGDSKLEYISKPLPAGEIPYTRFNDGACDSKGRFFAGTLYSPKHGIPGRLYRYDPSDKTCAIADPGPFTDSNGLGWSPDEKTFYFTDSFKNVIYAYDYDDGKISNRRVLVDAMALGLPENSFCDGLCVDKEGFIWSCRWGGSQIVRFTKDGVIDLVIRFPTVYSVTACCFGGPNDDQLFVTTAHCGANGGDASLQEKFPDSGHIFCVDMSARNVRGGLNLVLSSDAVYLKHELSSPLANLPDLESSVTSTIRSPKAAIQPQQPLERAKNRITDYVIHQICVRAHSSDAPVTAYPSLLSDTMKHGVAFRKFSRTSSHRMLMLRNLVTSLFEHEQIRTTLPKARDTARLAEKIISLGKKNTQASYNQASAFLLKRDLLPRVFGQFAQRYADRPGGYTRIHKFGNRRGDNAPEAIVELVDNPRDLRWELTSRAVGWDVMRKKLRGNGEPHLNNLVNESHEDMQQILKDELELPSDSRRGILREKTRWNLQKLLKYRSPNAVEDIAGKASSHMDELLATPVAYKALHEEKKDNHRKLPPRLHAGQLVPGDRRSAAQLAQGQLGLKPPSTKGPVLTLKRVFGRNHKTA</sequence>
<evidence type="ECO:0000256" key="11">
    <source>
        <dbReference type="PIRSR" id="PIRSR605511-2"/>
    </source>
</evidence>
<evidence type="ECO:0000256" key="4">
    <source>
        <dbReference type="ARBA" id="ARBA00022450"/>
    </source>
</evidence>
<dbReference type="GO" id="GO:1990904">
    <property type="term" value="C:ribonucleoprotein complex"/>
    <property type="evidence" value="ECO:0007669"/>
    <property type="project" value="UniProtKB-KW"/>
</dbReference>